<evidence type="ECO:0000313" key="2">
    <source>
        <dbReference type="EMBL" id="ERL08215.1"/>
    </source>
</evidence>
<protein>
    <submittedName>
        <fullName evidence="2">Uncharacterized protein</fullName>
    </submittedName>
</protein>
<keyword evidence="3" id="KW-1185">Reference proteome</keyword>
<evidence type="ECO:0000256" key="1">
    <source>
        <dbReference type="SAM" id="Phobius"/>
    </source>
</evidence>
<keyword evidence="1" id="KW-0812">Transmembrane</keyword>
<name>U2TP50_9ACTN</name>
<organism evidence="2 3">
    <name type="scientific">Olsenella profusa F0195</name>
    <dbReference type="NCBI Taxonomy" id="1125712"/>
    <lineage>
        <taxon>Bacteria</taxon>
        <taxon>Bacillati</taxon>
        <taxon>Actinomycetota</taxon>
        <taxon>Coriobacteriia</taxon>
        <taxon>Coriobacteriales</taxon>
        <taxon>Atopobiaceae</taxon>
        <taxon>Olsenella</taxon>
    </lineage>
</organism>
<sequence length="397" mass="42306">MVMIGANGTAAIRAGLVVTPCAFSITGASGATDVIAGPPSPNLAETFALGVLIGATASLIVALMMRHARARRERELGSTSTLSASARRSLHIRHRVGGLAKEGDEEPTGLETYVPRHMATQLEDVAASYVRGQSISERMRSRARGVRDVLTERLGTDEFEGLPIIERADGTVGDVGTAWWNARLGDSVVSVGPTSSASVPSVDAEAVPPSDELSVPSWVNGAGSGARDVRGTSASGATGRARARAALVARRIAEVDEGVFPVKRNVAELDHDDVWDMALAGMDESIGSYVVPVAPPRSTSAAIDEFEEEATEPLPFKAPAGHPEVVDTETYIDYLISDEFSRNQSDAARASSRNYLRLIEGGSQALRSTDALPRRQRMRRVEYRPRHLAPLNDARMA</sequence>
<evidence type="ECO:0000313" key="3">
    <source>
        <dbReference type="Proteomes" id="UP000016638"/>
    </source>
</evidence>
<feature type="transmembrane region" description="Helical" evidence="1">
    <location>
        <begin position="46"/>
        <end position="65"/>
    </location>
</feature>
<accession>U2TP50</accession>
<gene>
    <name evidence="2" type="ORF">HMPREF1316_0040</name>
</gene>
<keyword evidence="1" id="KW-1133">Transmembrane helix</keyword>
<keyword evidence="1" id="KW-0472">Membrane</keyword>
<dbReference type="STRING" id="1125712.HMPREF1316_0040"/>
<dbReference type="PATRIC" id="fig|1125712.3.peg.1175"/>
<dbReference type="AlphaFoldDB" id="U2TP50"/>
<reference evidence="2 3" key="1">
    <citation type="submission" date="2013-08" db="EMBL/GenBank/DDBJ databases">
        <authorList>
            <person name="Durkin A.S."/>
            <person name="Haft D.R."/>
            <person name="McCorrison J."/>
            <person name="Torralba M."/>
            <person name="Gillis M."/>
            <person name="Haft D.H."/>
            <person name="Methe B."/>
            <person name="Sutton G."/>
            <person name="Nelson K.E."/>
        </authorList>
    </citation>
    <scope>NUCLEOTIDE SEQUENCE [LARGE SCALE GENOMIC DNA]</scope>
    <source>
        <strain evidence="2 3">F0195</strain>
    </source>
</reference>
<dbReference type="EMBL" id="AWEZ01000045">
    <property type="protein sequence ID" value="ERL08215.1"/>
    <property type="molecule type" value="Genomic_DNA"/>
</dbReference>
<dbReference type="Proteomes" id="UP000016638">
    <property type="component" value="Unassembled WGS sequence"/>
</dbReference>
<proteinExistence type="predicted"/>
<dbReference type="eggNOG" id="ENOG5033VFF">
    <property type="taxonomic scope" value="Bacteria"/>
</dbReference>
<comment type="caution">
    <text evidence="2">The sequence shown here is derived from an EMBL/GenBank/DDBJ whole genome shotgun (WGS) entry which is preliminary data.</text>
</comment>